<comment type="similarity">
    <text evidence="1">Belongs to the short-chain dehydrogenases/reductases (SDR) family.</text>
</comment>
<keyword evidence="2" id="KW-0560">Oxidoreductase</keyword>
<proteinExistence type="inferred from homology"/>
<dbReference type="Pfam" id="PF13561">
    <property type="entry name" value="adh_short_C2"/>
    <property type="match status" value="1"/>
</dbReference>
<evidence type="ECO:0000256" key="1">
    <source>
        <dbReference type="ARBA" id="ARBA00006484"/>
    </source>
</evidence>
<accession>B4D9M7</accession>
<evidence type="ECO:0000313" key="5">
    <source>
        <dbReference type="Proteomes" id="UP000005824"/>
    </source>
</evidence>
<dbReference type="AlphaFoldDB" id="B4D9M7"/>
<protein>
    <submittedName>
        <fullName evidence="4">Short-chain dehydrogenase/reductase SDR</fullName>
    </submittedName>
</protein>
<evidence type="ECO:0000259" key="3">
    <source>
        <dbReference type="SMART" id="SM00822"/>
    </source>
</evidence>
<dbReference type="PRINTS" id="PR00080">
    <property type="entry name" value="SDRFAMILY"/>
</dbReference>
<dbReference type="InParanoid" id="B4D9M7"/>
<dbReference type="FunCoup" id="B4D9M7">
    <property type="interactions" value="3"/>
</dbReference>
<name>B4D9M7_9BACT</name>
<organism evidence="4 5">
    <name type="scientific">Chthoniobacter flavus Ellin428</name>
    <dbReference type="NCBI Taxonomy" id="497964"/>
    <lineage>
        <taxon>Bacteria</taxon>
        <taxon>Pseudomonadati</taxon>
        <taxon>Verrucomicrobiota</taxon>
        <taxon>Spartobacteria</taxon>
        <taxon>Chthoniobacterales</taxon>
        <taxon>Chthoniobacteraceae</taxon>
        <taxon>Chthoniobacter</taxon>
    </lineage>
</organism>
<dbReference type="CDD" id="cd05233">
    <property type="entry name" value="SDR_c"/>
    <property type="match status" value="1"/>
</dbReference>
<dbReference type="FunFam" id="3.40.50.720:FF:000290">
    <property type="entry name" value="SDR family oxidoreductase"/>
    <property type="match status" value="1"/>
</dbReference>
<reference evidence="4 5" key="1">
    <citation type="journal article" date="2011" name="J. Bacteriol.">
        <title>Genome sequence of Chthoniobacter flavus Ellin428, an aerobic heterotrophic soil bacterium.</title>
        <authorList>
            <person name="Kant R."/>
            <person name="van Passel M.W."/>
            <person name="Palva A."/>
            <person name="Lucas S."/>
            <person name="Lapidus A."/>
            <person name="Glavina Del Rio T."/>
            <person name="Dalin E."/>
            <person name="Tice H."/>
            <person name="Bruce D."/>
            <person name="Goodwin L."/>
            <person name="Pitluck S."/>
            <person name="Larimer F.W."/>
            <person name="Land M.L."/>
            <person name="Hauser L."/>
            <person name="Sangwan P."/>
            <person name="de Vos W.M."/>
            <person name="Janssen P.H."/>
            <person name="Smidt H."/>
        </authorList>
    </citation>
    <scope>NUCLEOTIDE SEQUENCE [LARGE SCALE GENOMIC DNA]</scope>
    <source>
        <strain evidence="4 5">Ellin428</strain>
    </source>
</reference>
<dbReference type="SUPFAM" id="SSF51735">
    <property type="entry name" value="NAD(P)-binding Rossmann-fold domains"/>
    <property type="match status" value="1"/>
</dbReference>
<evidence type="ECO:0000256" key="2">
    <source>
        <dbReference type="ARBA" id="ARBA00023002"/>
    </source>
</evidence>
<dbReference type="eggNOG" id="COG1028">
    <property type="taxonomic scope" value="Bacteria"/>
</dbReference>
<sequence length="265" mass="27517">MMEKLGPGRPGGYNRGRTMNQSLKGKHALVTGGSRGIGAAIVKRLAKEGANVALTYASSPDRAGQVVKEAEAFGVKALAIQADSADAEAVIAAVERTAVELGGLDILVNNAGVAQMAPIDDFKLSDFDRTFAVNVRAVFVATQAAVKHMKEGGRVINIGSTNAERMPFAGGAVYAMSKSALQGLVQGLSRDLGPRGITINNVQPGPVDTDMNPAEGEFAESLKKLMAIPRYGHVDEIASFVAYLVGPEAGYITGANLMIDGGFAA</sequence>
<dbReference type="EMBL" id="ABVL01000027">
    <property type="protein sequence ID" value="EDY16808.1"/>
    <property type="molecule type" value="Genomic_DNA"/>
</dbReference>
<dbReference type="SMART" id="SM00822">
    <property type="entry name" value="PKS_KR"/>
    <property type="match status" value="1"/>
</dbReference>
<dbReference type="PANTHER" id="PTHR43639:SF1">
    <property type="entry name" value="SHORT-CHAIN DEHYDROGENASE_REDUCTASE FAMILY PROTEIN"/>
    <property type="match status" value="1"/>
</dbReference>
<dbReference type="PRINTS" id="PR00081">
    <property type="entry name" value="GDHRDH"/>
</dbReference>
<dbReference type="Proteomes" id="UP000005824">
    <property type="component" value="Unassembled WGS sequence"/>
</dbReference>
<comment type="caution">
    <text evidence="4">The sequence shown here is derived from an EMBL/GenBank/DDBJ whole genome shotgun (WGS) entry which is preliminary data.</text>
</comment>
<evidence type="ECO:0000313" key="4">
    <source>
        <dbReference type="EMBL" id="EDY16808.1"/>
    </source>
</evidence>
<dbReference type="PANTHER" id="PTHR43639">
    <property type="entry name" value="OXIDOREDUCTASE, SHORT-CHAIN DEHYDROGENASE/REDUCTASE FAMILY (AFU_ORTHOLOGUE AFUA_5G02870)"/>
    <property type="match status" value="1"/>
</dbReference>
<dbReference type="STRING" id="497964.CfE428DRAFT_5617"/>
<gene>
    <name evidence="4" type="ORF">CfE428DRAFT_5617</name>
</gene>
<dbReference type="InterPro" id="IPR036291">
    <property type="entry name" value="NAD(P)-bd_dom_sf"/>
</dbReference>
<dbReference type="GO" id="GO:0016491">
    <property type="term" value="F:oxidoreductase activity"/>
    <property type="evidence" value="ECO:0007669"/>
    <property type="project" value="UniProtKB-KW"/>
</dbReference>
<feature type="domain" description="Ketoreductase" evidence="3">
    <location>
        <begin position="26"/>
        <end position="205"/>
    </location>
</feature>
<keyword evidence="5" id="KW-1185">Reference proteome</keyword>
<dbReference type="InterPro" id="IPR057326">
    <property type="entry name" value="KR_dom"/>
</dbReference>
<dbReference type="InterPro" id="IPR002347">
    <property type="entry name" value="SDR_fam"/>
</dbReference>
<dbReference type="Gene3D" id="3.40.50.720">
    <property type="entry name" value="NAD(P)-binding Rossmann-like Domain"/>
    <property type="match status" value="1"/>
</dbReference>